<comment type="caution">
    <text evidence="2">The sequence shown here is derived from an EMBL/GenBank/DDBJ whole genome shotgun (WGS) entry which is preliminary data.</text>
</comment>
<dbReference type="RefSeq" id="WP_179539602.1">
    <property type="nucleotide sequence ID" value="NZ_JACBYV010000001.1"/>
</dbReference>
<evidence type="ECO:0000313" key="2">
    <source>
        <dbReference type="EMBL" id="NYH75860.1"/>
    </source>
</evidence>
<evidence type="ECO:0000256" key="1">
    <source>
        <dbReference type="SAM" id="Phobius"/>
    </source>
</evidence>
<evidence type="ECO:0000313" key="3">
    <source>
        <dbReference type="Proteomes" id="UP000578688"/>
    </source>
</evidence>
<gene>
    <name evidence="2" type="ORF">FHR27_004470</name>
</gene>
<feature type="transmembrane region" description="Helical" evidence="1">
    <location>
        <begin position="287"/>
        <end position="307"/>
    </location>
</feature>
<feature type="transmembrane region" description="Helical" evidence="1">
    <location>
        <begin position="255"/>
        <end position="281"/>
    </location>
</feature>
<accession>A0A7Z0BRA0</accession>
<feature type="transmembrane region" description="Helical" evidence="1">
    <location>
        <begin position="70"/>
        <end position="90"/>
    </location>
</feature>
<protein>
    <submittedName>
        <fullName evidence="2">Uncharacterized protein</fullName>
    </submittedName>
</protein>
<reference evidence="2 3" key="1">
    <citation type="submission" date="2020-07" db="EMBL/GenBank/DDBJ databases">
        <title>Genomic analyses of the natural microbiome of Caenorhabditis elegans.</title>
        <authorList>
            <person name="Samuel B."/>
        </authorList>
    </citation>
    <scope>NUCLEOTIDE SEQUENCE [LARGE SCALE GENOMIC DNA]</scope>
    <source>
        <strain evidence="2 3">BIGb0408</strain>
    </source>
</reference>
<feature type="transmembrane region" description="Helical" evidence="1">
    <location>
        <begin position="146"/>
        <end position="167"/>
    </location>
</feature>
<organism evidence="2 3">
    <name type="scientific">Phytopseudomonas flavescens</name>
    <dbReference type="NCBI Taxonomy" id="29435"/>
    <lineage>
        <taxon>Bacteria</taxon>
        <taxon>Pseudomonadati</taxon>
        <taxon>Pseudomonadota</taxon>
        <taxon>Gammaproteobacteria</taxon>
        <taxon>Pseudomonadales</taxon>
        <taxon>Pseudomonadaceae</taxon>
        <taxon>Phytopseudomonas</taxon>
    </lineage>
</organism>
<feature type="transmembrane region" description="Helical" evidence="1">
    <location>
        <begin position="102"/>
        <end position="126"/>
    </location>
</feature>
<keyword evidence="1" id="KW-0472">Membrane</keyword>
<sequence>MHSNPYAIAQVDPSPASEARQPSGLPIRLLITAMLCCAAGQVISWVIMWLTLEPEYLQAYLDDLWQLATYWLGALAIDGCSALLLTRYYLQRHDLVNVTRPGRLIALFAGFYFAAFVLVGLCFRLLVTPWIAWIYEGDHGVSPTLLLQPLNLVSFVLATLLPLWLSLHLMRRTGQVESGLGLVSRGETALAFGLLFCVIYMKLLTLLPIGVINPYGMEWLQAVSSASGLLYGLIALLAARGALPPQLPRLAVGRLLASVLLCMGIWLVVATVLCVVLLVALYAGSEFVAVALVLLFGLVLLALLWPLTRLSLRWVYRPTSA</sequence>
<feature type="transmembrane region" description="Helical" evidence="1">
    <location>
        <begin position="219"/>
        <end position="243"/>
    </location>
</feature>
<name>A0A7Z0BRA0_9GAMM</name>
<proteinExistence type="predicted"/>
<dbReference type="Proteomes" id="UP000578688">
    <property type="component" value="Unassembled WGS sequence"/>
</dbReference>
<dbReference type="EMBL" id="JACBYV010000001">
    <property type="protein sequence ID" value="NYH75860.1"/>
    <property type="molecule type" value="Genomic_DNA"/>
</dbReference>
<keyword evidence="1" id="KW-0812">Transmembrane</keyword>
<keyword evidence="3" id="KW-1185">Reference proteome</keyword>
<feature type="transmembrane region" description="Helical" evidence="1">
    <location>
        <begin position="29"/>
        <end position="50"/>
    </location>
</feature>
<feature type="transmembrane region" description="Helical" evidence="1">
    <location>
        <begin position="188"/>
        <end position="213"/>
    </location>
</feature>
<dbReference type="AlphaFoldDB" id="A0A7Z0BRA0"/>
<keyword evidence="1" id="KW-1133">Transmembrane helix</keyword>